<reference evidence="2 3" key="1">
    <citation type="journal article" date="2012" name="Nat. Genet.">
        <title>Plasmodium cynomolgi genome sequences provide insight into Plasmodium vivax and the monkey malaria clade.</title>
        <authorList>
            <person name="Tachibana S."/>
            <person name="Sullivan S.A."/>
            <person name="Kawai S."/>
            <person name="Nakamura S."/>
            <person name="Kim H.R."/>
            <person name="Goto N."/>
            <person name="Arisue N."/>
            <person name="Palacpac N.M.Q."/>
            <person name="Honma H."/>
            <person name="Yagi M."/>
            <person name="Tougan T."/>
            <person name="Katakai Y."/>
            <person name="Kaneko O."/>
            <person name="Mita T."/>
            <person name="Kita K."/>
            <person name="Yasutomi Y."/>
            <person name="Sutton P.L."/>
            <person name="Shakhbatyan R."/>
            <person name="Horii T."/>
            <person name="Yasunaga T."/>
            <person name="Barnwell J.W."/>
            <person name="Escalante A.A."/>
            <person name="Carlton J.M."/>
            <person name="Tanabe K."/>
        </authorList>
    </citation>
    <scope>NUCLEOTIDE SEQUENCE [LARGE SCALE GENOMIC DNA]</scope>
    <source>
        <strain evidence="2 3">B</strain>
    </source>
</reference>
<evidence type="ECO:0000313" key="2">
    <source>
        <dbReference type="EMBL" id="GAB69532.1"/>
    </source>
</evidence>
<feature type="region of interest" description="Disordered" evidence="1">
    <location>
        <begin position="135"/>
        <end position="161"/>
    </location>
</feature>
<organism evidence="2 3">
    <name type="scientific">Plasmodium cynomolgi (strain B)</name>
    <dbReference type="NCBI Taxonomy" id="1120755"/>
    <lineage>
        <taxon>Eukaryota</taxon>
        <taxon>Sar</taxon>
        <taxon>Alveolata</taxon>
        <taxon>Apicomplexa</taxon>
        <taxon>Aconoidasida</taxon>
        <taxon>Haemosporida</taxon>
        <taxon>Plasmodiidae</taxon>
        <taxon>Plasmodium</taxon>
        <taxon>Plasmodium (Plasmodium)</taxon>
    </lineage>
</organism>
<dbReference type="EMBL" id="DF157285">
    <property type="protein sequence ID" value="GAB69532.1"/>
    <property type="molecule type" value="Genomic_DNA"/>
</dbReference>
<evidence type="ECO:0000313" key="3">
    <source>
        <dbReference type="Proteomes" id="UP000006319"/>
    </source>
</evidence>
<proteinExistence type="predicted"/>
<dbReference type="Pfam" id="PF05795">
    <property type="entry name" value="Plasmodium_Vir"/>
    <property type="match status" value="1"/>
</dbReference>
<name>K6VJF8_PLACD</name>
<dbReference type="AlphaFoldDB" id="K6VJF8"/>
<dbReference type="OrthoDB" id="389460at2759"/>
<evidence type="ECO:0000256" key="1">
    <source>
        <dbReference type="SAM" id="MobiDB-lite"/>
    </source>
</evidence>
<dbReference type="InterPro" id="IPR008780">
    <property type="entry name" value="Plasmodium_Vir"/>
</dbReference>
<dbReference type="KEGG" id="pcy:PCYB_002810"/>
<dbReference type="GeneID" id="14696074"/>
<protein>
    <submittedName>
        <fullName evidence="2">Uncharacterized protein</fullName>
    </submittedName>
</protein>
<dbReference type="VEuPathDB" id="PlasmoDB:PCYB_002810"/>
<keyword evidence="3" id="KW-1185">Reference proteome</keyword>
<dbReference type="PhylomeDB" id="K6VJF8"/>
<gene>
    <name evidence="2" type="ORF">PCYB_002810</name>
</gene>
<dbReference type="RefSeq" id="XP_004227750.1">
    <property type="nucleotide sequence ID" value="XM_004227702.1"/>
</dbReference>
<sequence>MRAAYHNLLHNQCKNKCSNIYDDIRGAFFKWAKDLWDYEYNFSTLKGHPDCSGYTSNPEYIRQLEAAKKAYSKLCEKCNDEDSVDSYCVNYKRKHNINRRKCTAEGPTELKCNKILEPVVQAPVVVETIAVQHDQGPGIKEQASKPEGTEEETSEVNGEKYQDGKGLELSAKDLQSHSGEELGGVKEFNTMNMEENIRAVDAPSLPGSTITASAATLIGMSLVTFLLYKV</sequence>
<accession>K6VJF8</accession>
<dbReference type="Proteomes" id="UP000006319">
    <property type="component" value="Unassembled WGS sequence"/>
</dbReference>